<dbReference type="EMBL" id="BAAAMU010000002">
    <property type="protein sequence ID" value="GAA1612727.1"/>
    <property type="molecule type" value="Genomic_DNA"/>
</dbReference>
<sequence length="463" mass="52421">MSGKKQYHVDMSEWFRTRVAAPLARWAIDDSVMEEVRRRAMEGAQDSLGEMRERQERVEQVVGGFSTQTRLLEQETNRRLREHGEELTRRMLSADRELRRELSGRLAERERALRAEIAAERGERHKIEGRLDDLEGGRRTAAQAAAATLAEAGALRDLIAATYPHERYEPGRLTALAQRFATVERNLAQGTPEAALGLAQTVYHELSDLRVTLELRHREWTGARSDAAQELDTVRAMIERDMDVSVAGMEGAEQGVRFDLGHWSMGELEQLRAEVAAAYDRVRDEARPLGVEELREIVESTAPRYRERWSEIAERAERRLLASQIRVNLADFVVTRLDQFAGFLLLEDETGYAGQDQREAFYAKLRHPGGDEIVIEVVTAESDDSQNTLRVISYDEESGSLDQRLARSREITAHLRANGVHVSDPETEPGAPDPVLREMRMLREPAGKERASRAGTFQDEAGR</sequence>
<feature type="region of interest" description="Disordered" evidence="1">
    <location>
        <begin position="441"/>
        <end position="463"/>
    </location>
</feature>
<keyword evidence="3" id="KW-1185">Reference proteome</keyword>
<organism evidence="2 3">
    <name type="scientific">Nonomuraea maheshkhaliensis</name>
    <dbReference type="NCBI Taxonomy" id="419590"/>
    <lineage>
        <taxon>Bacteria</taxon>
        <taxon>Bacillati</taxon>
        <taxon>Actinomycetota</taxon>
        <taxon>Actinomycetes</taxon>
        <taxon>Streptosporangiales</taxon>
        <taxon>Streptosporangiaceae</taxon>
        <taxon>Nonomuraea</taxon>
    </lineage>
</organism>
<evidence type="ECO:0008006" key="4">
    <source>
        <dbReference type="Google" id="ProtNLM"/>
    </source>
</evidence>
<feature type="compositionally biased region" description="Basic and acidic residues" evidence="1">
    <location>
        <begin position="441"/>
        <end position="452"/>
    </location>
</feature>
<dbReference type="RefSeq" id="WP_346101290.1">
    <property type="nucleotide sequence ID" value="NZ_BAAAMU010000002.1"/>
</dbReference>
<proteinExistence type="predicted"/>
<reference evidence="2 3" key="1">
    <citation type="journal article" date="2019" name="Int. J. Syst. Evol. Microbiol.">
        <title>The Global Catalogue of Microorganisms (GCM) 10K type strain sequencing project: providing services to taxonomists for standard genome sequencing and annotation.</title>
        <authorList>
            <consortium name="The Broad Institute Genomics Platform"/>
            <consortium name="The Broad Institute Genome Sequencing Center for Infectious Disease"/>
            <person name="Wu L."/>
            <person name="Ma J."/>
        </authorList>
    </citation>
    <scope>NUCLEOTIDE SEQUENCE [LARGE SCALE GENOMIC DNA]</scope>
    <source>
        <strain evidence="2 3">JCM 13929</strain>
    </source>
</reference>
<dbReference type="Proteomes" id="UP001500064">
    <property type="component" value="Unassembled WGS sequence"/>
</dbReference>
<protein>
    <recommendedName>
        <fullName evidence="4">Chromosome partition protein Smc</fullName>
    </recommendedName>
</protein>
<evidence type="ECO:0000256" key="1">
    <source>
        <dbReference type="SAM" id="MobiDB-lite"/>
    </source>
</evidence>
<gene>
    <name evidence="2" type="ORF">GCM10009733_005970</name>
</gene>
<accession>A0ABN2ER26</accession>
<name>A0ABN2ER26_9ACTN</name>
<evidence type="ECO:0000313" key="3">
    <source>
        <dbReference type="Proteomes" id="UP001500064"/>
    </source>
</evidence>
<evidence type="ECO:0000313" key="2">
    <source>
        <dbReference type="EMBL" id="GAA1612727.1"/>
    </source>
</evidence>
<comment type="caution">
    <text evidence="2">The sequence shown here is derived from an EMBL/GenBank/DDBJ whole genome shotgun (WGS) entry which is preliminary data.</text>
</comment>